<dbReference type="Proteomes" id="UP001158576">
    <property type="component" value="Chromosome PAR"/>
</dbReference>
<keyword evidence="3 4" id="KW-0539">Nucleus</keyword>
<evidence type="ECO:0000256" key="3">
    <source>
        <dbReference type="ARBA" id="ARBA00023242"/>
    </source>
</evidence>
<accession>A0ABN7RWC5</accession>
<dbReference type="PANTHER" id="PTHR10390">
    <property type="entry name" value="HOMEOBOX PROTEIN SIX"/>
    <property type="match status" value="1"/>
</dbReference>
<dbReference type="SMART" id="SM00389">
    <property type="entry name" value="HOX"/>
    <property type="match status" value="1"/>
</dbReference>
<keyword evidence="1 4" id="KW-0238">DNA-binding</keyword>
<evidence type="ECO:0000313" key="7">
    <source>
        <dbReference type="EMBL" id="CAG5084076.1"/>
    </source>
</evidence>
<dbReference type="PROSITE" id="PS00027">
    <property type="entry name" value="HOMEOBOX_1"/>
    <property type="match status" value="1"/>
</dbReference>
<gene>
    <name evidence="7" type="ORF">OKIOD_LOCUS2097</name>
</gene>
<name>A0ABN7RWC5_OIKDI</name>
<feature type="region of interest" description="Disordered" evidence="5">
    <location>
        <begin position="551"/>
        <end position="570"/>
    </location>
</feature>
<dbReference type="PANTHER" id="PTHR10390:SF44">
    <property type="entry name" value="SIX HOMEOBOX 4"/>
    <property type="match status" value="1"/>
</dbReference>
<dbReference type="InterPro" id="IPR031701">
    <property type="entry name" value="SIX1_SD"/>
</dbReference>
<dbReference type="EMBL" id="OU015568">
    <property type="protein sequence ID" value="CAG5084076.1"/>
    <property type="molecule type" value="Genomic_DNA"/>
</dbReference>
<evidence type="ECO:0000313" key="8">
    <source>
        <dbReference type="Proteomes" id="UP001158576"/>
    </source>
</evidence>
<dbReference type="Pfam" id="PF16878">
    <property type="entry name" value="SIX1_SD"/>
    <property type="match status" value="1"/>
</dbReference>
<feature type="compositionally biased region" description="Low complexity" evidence="5">
    <location>
        <begin position="575"/>
        <end position="590"/>
    </location>
</feature>
<proteinExistence type="predicted"/>
<dbReference type="CDD" id="cd00086">
    <property type="entry name" value="homeodomain"/>
    <property type="match status" value="1"/>
</dbReference>
<reference evidence="7 8" key="1">
    <citation type="submission" date="2021-04" db="EMBL/GenBank/DDBJ databases">
        <authorList>
            <person name="Bliznina A."/>
        </authorList>
    </citation>
    <scope>NUCLEOTIDE SEQUENCE [LARGE SCALE GENOMIC DNA]</scope>
</reference>
<evidence type="ECO:0000256" key="4">
    <source>
        <dbReference type="RuleBase" id="RU000682"/>
    </source>
</evidence>
<evidence type="ECO:0000256" key="1">
    <source>
        <dbReference type="ARBA" id="ARBA00023125"/>
    </source>
</evidence>
<dbReference type="InterPro" id="IPR009057">
    <property type="entry name" value="Homeodomain-like_sf"/>
</dbReference>
<feature type="compositionally biased region" description="Low complexity" evidence="5">
    <location>
        <begin position="601"/>
        <end position="612"/>
    </location>
</feature>
<keyword evidence="2 4" id="KW-0371">Homeobox</keyword>
<feature type="domain" description="Homeobox" evidence="6">
    <location>
        <begin position="251"/>
        <end position="313"/>
    </location>
</feature>
<evidence type="ECO:0000256" key="2">
    <source>
        <dbReference type="ARBA" id="ARBA00023155"/>
    </source>
</evidence>
<feature type="region of interest" description="Disordered" evidence="5">
    <location>
        <begin position="64"/>
        <end position="91"/>
    </location>
</feature>
<dbReference type="SUPFAM" id="SSF46689">
    <property type="entry name" value="Homeodomain-like"/>
    <property type="match status" value="1"/>
</dbReference>
<dbReference type="InterPro" id="IPR001356">
    <property type="entry name" value="HD"/>
</dbReference>
<evidence type="ECO:0000259" key="6">
    <source>
        <dbReference type="SMART" id="SM00389"/>
    </source>
</evidence>
<dbReference type="Gene3D" id="1.10.10.60">
    <property type="entry name" value="Homeodomain-like"/>
    <property type="match status" value="1"/>
</dbReference>
<protein>
    <submittedName>
        <fullName evidence="7">Oidioi.mRNA.OKI2018_I69.PAR.g10539.t1.cds</fullName>
    </submittedName>
</protein>
<organism evidence="7 8">
    <name type="scientific">Oikopleura dioica</name>
    <name type="common">Tunicate</name>
    <dbReference type="NCBI Taxonomy" id="34765"/>
    <lineage>
        <taxon>Eukaryota</taxon>
        <taxon>Metazoa</taxon>
        <taxon>Chordata</taxon>
        <taxon>Tunicata</taxon>
        <taxon>Appendicularia</taxon>
        <taxon>Copelata</taxon>
        <taxon>Oikopleuridae</taxon>
        <taxon>Oikopleura</taxon>
    </lineage>
</organism>
<evidence type="ECO:0000256" key="5">
    <source>
        <dbReference type="SAM" id="MobiDB-lite"/>
    </source>
</evidence>
<sequence length="660" mass="73395">MVEYFRFQQSDLNEINGIDASGFDPAFDDYEDSFGNPSIDEIENDEIEGDEDVIKNQYNEALANGLLPPAGSGGRGRSRTNKTGPPPVEPLTHEQLANLQHGSGSITDPDIINILTQLDPVSTSNDSGEGPQTLVFTPNQIACVCNVLMEKGDYEKLTKFMLSLPNDKSLYQNEDVVRAQCVALFHINDFKTLYHQLESQHFATEHHQFLQELWYKAHYLEVQRMRNRPLGAVDKYRIRRRFPLPRTIWDGEHTIYCFKEKSRNVLKTSYHRNRYPSQEERRRLAELTGLSMVQVSNWFKNRRQRERVPPPKEQYNENTMAVLDTGIAASGKFVNIAPAPQGIPRQVKQISPQILRDNSSQMRQVVKLVQSPSKSGEQIVLTAEQAAQLGLIPHPEQQQQQQQAQPKQQIVRIRKKRPQKVQPQPQQAVIMQQGGGQQQGQLVMLQDGSHAHLQPGQQYQLIQTPDGRQLIQQVSPQPPPPPQRQQIILPPGAQMIAQAMPGQQVIVNAGNQQITLTEGAQLIRLATGQFQIIQPAPVQYANNQNQIILVSKPNRPTPKSNAAPSSTQATLTTATSTVQATQSTVSSTAPELITDHSPQTSEASAAVESAQANTPNSLRLEDMMKDEPTSAGDQQFIAGLDAAETLAQATAVLENADSTS</sequence>
<keyword evidence="8" id="KW-1185">Reference proteome</keyword>
<dbReference type="InterPro" id="IPR017970">
    <property type="entry name" value="Homeobox_CS"/>
</dbReference>
<feature type="compositionally biased region" description="Basic and acidic residues" evidence="5">
    <location>
        <begin position="619"/>
        <end position="628"/>
    </location>
</feature>
<comment type="subcellular location">
    <subcellularLocation>
        <location evidence="4">Nucleus</location>
    </subcellularLocation>
</comment>
<feature type="region of interest" description="Disordered" evidence="5">
    <location>
        <begin position="575"/>
        <end position="632"/>
    </location>
</feature>
<dbReference type="Pfam" id="PF00046">
    <property type="entry name" value="Homeodomain"/>
    <property type="match status" value="1"/>
</dbReference>